<dbReference type="Proteomes" id="UP000808349">
    <property type="component" value="Unassembled WGS sequence"/>
</dbReference>
<evidence type="ECO:0000256" key="2">
    <source>
        <dbReference type="ARBA" id="ARBA00004370"/>
    </source>
</evidence>
<feature type="binding site" evidence="11">
    <location>
        <begin position="249"/>
        <end position="250"/>
    </location>
    <ligand>
        <name>substrate</name>
    </ligand>
</feature>
<feature type="binding site" evidence="11">
    <location>
        <position position="220"/>
    </location>
    <ligand>
        <name>FMN</name>
        <dbReference type="ChEBI" id="CHEBI:58210"/>
    </ligand>
</feature>
<dbReference type="PROSITE" id="PS00912">
    <property type="entry name" value="DHODEHASE_2"/>
    <property type="match status" value="1"/>
</dbReference>
<gene>
    <name evidence="11" type="primary">pyrD</name>
    <name evidence="13" type="ORF">IPO85_03125</name>
</gene>
<dbReference type="EMBL" id="JADKFW010000004">
    <property type="protein sequence ID" value="MBK9716513.1"/>
    <property type="molecule type" value="Genomic_DNA"/>
</dbReference>
<dbReference type="HAMAP" id="MF_00225">
    <property type="entry name" value="DHO_dh_type2"/>
    <property type="match status" value="1"/>
</dbReference>
<keyword evidence="9 11" id="KW-0472">Membrane</keyword>
<feature type="binding site" evidence="11">
    <location>
        <begin position="67"/>
        <end position="71"/>
    </location>
    <ligand>
        <name>FMN</name>
        <dbReference type="ChEBI" id="CHEBI:58210"/>
    </ligand>
</feature>
<evidence type="ECO:0000256" key="10">
    <source>
        <dbReference type="ARBA" id="ARBA00048639"/>
    </source>
</evidence>
<comment type="catalytic activity">
    <reaction evidence="10 11">
        <text>(S)-dihydroorotate + a quinone = orotate + a quinol</text>
        <dbReference type="Rhea" id="RHEA:30187"/>
        <dbReference type="ChEBI" id="CHEBI:24646"/>
        <dbReference type="ChEBI" id="CHEBI:30839"/>
        <dbReference type="ChEBI" id="CHEBI:30864"/>
        <dbReference type="ChEBI" id="CHEBI:132124"/>
        <dbReference type="EC" id="1.3.5.2"/>
    </reaction>
</comment>
<comment type="similarity">
    <text evidence="4 11">Belongs to the dihydroorotate dehydrogenase family. Type 2 subfamily.</text>
</comment>
<dbReference type="InterPro" id="IPR005720">
    <property type="entry name" value="Dihydroorotate_DH_cat"/>
</dbReference>
<dbReference type="GO" id="GO:0006207">
    <property type="term" value="P:'de novo' pyrimidine nucleobase biosynthetic process"/>
    <property type="evidence" value="ECO:0007669"/>
    <property type="project" value="UniProtKB-UniRule"/>
</dbReference>
<feature type="active site" description="Nucleophile" evidence="11">
    <location>
        <position position="182"/>
    </location>
</feature>
<dbReference type="NCBIfam" id="TIGR01036">
    <property type="entry name" value="pyrD_sub2"/>
    <property type="match status" value="1"/>
</dbReference>
<evidence type="ECO:0000313" key="13">
    <source>
        <dbReference type="EMBL" id="MBK9716513.1"/>
    </source>
</evidence>
<feature type="binding site" evidence="11">
    <location>
        <position position="179"/>
    </location>
    <ligand>
        <name>FMN</name>
        <dbReference type="ChEBI" id="CHEBI:58210"/>
    </ligand>
</feature>
<dbReference type="PANTHER" id="PTHR48109">
    <property type="entry name" value="DIHYDROOROTATE DEHYDROGENASE (QUINONE), MITOCHONDRIAL-RELATED"/>
    <property type="match status" value="1"/>
</dbReference>
<dbReference type="InterPro" id="IPR012135">
    <property type="entry name" value="Dihydroorotate_DH_1_2"/>
</dbReference>
<accession>A0A9D7S791</accession>
<feature type="binding site" evidence="11">
    <location>
        <begin position="116"/>
        <end position="120"/>
    </location>
    <ligand>
        <name>substrate</name>
    </ligand>
</feature>
<proteinExistence type="inferred from homology"/>
<evidence type="ECO:0000256" key="9">
    <source>
        <dbReference type="ARBA" id="ARBA00023136"/>
    </source>
</evidence>
<sequence>MFWSLLKSFFFLFNPERAHYLSMNLFAVALKIPLLSYFLKKSFAHRNNHLEKTVDGIVYKNPIGLAAGFDKDGKWLHLLSSLGFGFIEVGTVTPKPQVGNNKPRLFRLIKDLGIINRMGFNNEGVDALISRLKKFNTNKKVIIGGNIGKNKNTPNEDAINDYLFCFEKLFHYVDYFVINVSSPNTPNLRNLQDKEPLFELLSQIQLLNKSYSFPKPIYLKIAPDLNNQALSEIIDVVINTKINGIVATNTTIQRPSELKEINILGEQGGLSGLPVQKLSNKILTELNKNKQFTIISVGGVVSVSDVIFKFNHGADLVQIYSGLIYKGPWFIKKILNSLSELSYKELNEKGS</sequence>
<feature type="domain" description="Dihydroorotate dehydrogenase catalytic" evidence="12">
    <location>
        <begin position="50"/>
        <end position="340"/>
    </location>
</feature>
<dbReference type="GO" id="GO:0005886">
    <property type="term" value="C:plasma membrane"/>
    <property type="evidence" value="ECO:0007669"/>
    <property type="project" value="UniProtKB-SubCell"/>
</dbReference>
<dbReference type="InterPro" id="IPR013785">
    <property type="entry name" value="Aldolase_TIM"/>
</dbReference>
<keyword evidence="11" id="KW-1003">Cell membrane</keyword>
<dbReference type="GO" id="GO:0005737">
    <property type="term" value="C:cytoplasm"/>
    <property type="evidence" value="ECO:0007669"/>
    <property type="project" value="InterPro"/>
</dbReference>
<comment type="subunit">
    <text evidence="11">Monomer.</text>
</comment>
<evidence type="ECO:0000256" key="8">
    <source>
        <dbReference type="ARBA" id="ARBA00023002"/>
    </source>
</evidence>
<reference evidence="13 14" key="1">
    <citation type="submission" date="2020-10" db="EMBL/GenBank/DDBJ databases">
        <title>Connecting structure to function with the recovery of over 1000 high-quality activated sludge metagenome-assembled genomes encoding full-length rRNA genes using long-read sequencing.</title>
        <authorList>
            <person name="Singleton C.M."/>
            <person name="Petriglieri F."/>
            <person name="Kristensen J.M."/>
            <person name="Kirkegaard R.H."/>
            <person name="Michaelsen T.Y."/>
            <person name="Andersen M.H."/>
            <person name="Karst S.M."/>
            <person name="Dueholm M.S."/>
            <person name="Nielsen P.H."/>
            <person name="Albertsen M."/>
        </authorList>
    </citation>
    <scope>NUCLEOTIDE SEQUENCE [LARGE SCALE GENOMIC DNA]</scope>
    <source>
        <strain evidence="13">Ribe_18-Q3-R11-54_BAT3C.373</strain>
    </source>
</reference>
<evidence type="ECO:0000313" key="14">
    <source>
        <dbReference type="Proteomes" id="UP000808349"/>
    </source>
</evidence>
<evidence type="ECO:0000259" key="12">
    <source>
        <dbReference type="Pfam" id="PF01180"/>
    </source>
</evidence>
<dbReference type="GO" id="GO:0044205">
    <property type="term" value="P:'de novo' UMP biosynthetic process"/>
    <property type="evidence" value="ECO:0007669"/>
    <property type="project" value="UniProtKB-UniRule"/>
</dbReference>
<dbReference type="CDD" id="cd04738">
    <property type="entry name" value="DHOD_2_like"/>
    <property type="match status" value="1"/>
</dbReference>
<comment type="pathway">
    <text evidence="3 11">Pyrimidine metabolism; UMP biosynthesis via de novo pathway; orotate from (S)-dihydroorotate (quinone route): step 1/1.</text>
</comment>
<dbReference type="InterPro" id="IPR050074">
    <property type="entry name" value="DHO_dehydrogenase"/>
</dbReference>
<name>A0A9D7S791_9BACT</name>
<keyword evidence="7 11" id="KW-0665">Pyrimidine biosynthesis</keyword>
<comment type="caution">
    <text evidence="13">The sequence shown here is derived from an EMBL/GenBank/DDBJ whole genome shotgun (WGS) entry which is preliminary data.</text>
</comment>
<comment type="function">
    <text evidence="1 11">Catalyzes the conversion of dihydroorotate to orotate with quinone as electron acceptor.</text>
</comment>
<evidence type="ECO:0000256" key="5">
    <source>
        <dbReference type="ARBA" id="ARBA00022630"/>
    </source>
</evidence>
<feature type="binding site" evidence="11">
    <location>
        <position position="146"/>
    </location>
    <ligand>
        <name>FMN</name>
        <dbReference type="ChEBI" id="CHEBI:58210"/>
    </ligand>
</feature>
<dbReference type="InterPro" id="IPR001295">
    <property type="entry name" value="Dihydroorotate_DH_CS"/>
</dbReference>
<evidence type="ECO:0000256" key="4">
    <source>
        <dbReference type="ARBA" id="ARBA00005359"/>
    </source>
</evidence>
<feature type="binding site" evidence="11">
    <location>
        <position position="272"/>
    </location>
    <ligand>
        <name>FMN</name>
        <dbReference type="ChEBI" id="CHEBI:58210"/>
    </ligand>
</feature>
<feature type="binding site" evidence="11">
    <location>
        <position position="299"/>
    </location>
    <ligand>
        <name>FMN</name>
        <dbReference type="ChEBI" id="CHEBI:58210"/>
    </ligand>
</feature>
<comment type="subcellular location">
    <subcellularLocation>
        <location evidence="11">Cell membrane</location>
        <topology evidence="11">Peripheral membrane protein</topology>
    </subcellularLocation>
    <subcellularLocation>
        <location evidence="2">Membrane</location>
    </subcellularLocation>
</comment>
<evidence type="ECO:0000256" key="1">
    <source>
        <dbReference type="ARBA" id="ARBA00003125"/>
    </source>
</evidence>
<dbReference type="SUPFAM" id="SSF51395">
    <property type="entry name" value="FMN-linked oxidoreductases"/>
    <property type="match status" value="1"/>
</dbReference>
<comment type="cofactor">
    <cofactor evidence="11">
        <name>FMN</name>
        <dbReference type="ChEBI" id="CHEBI:58210"/>
    </cofactor>
    <text evidence="11">Binds 1 FMN per subunit.</text>
</comment>
<dbReference type="NCBIfam" id="NF003652">
    <property type="entry name" value="PRK05286.2-5"/>
    <property type="match status" value="1"/>
</dbReference>
<keyword evidence="5 11" id="KW-0285">Flavoprotein</keyword>
<dbReference type="InterPro" id="IPR005719">
    <property type="entry name" value="Dihydroorotate_DH_2"/>
</dbReference>
<protein>
    <recommendedName>
        <fullName evidence="11">Dihydroorotate dehydrogenase (quinone)</fullName>
        <ecNumber evidence="11">1.3.5.2</ecNumber>
    </recommendedName>
    <alternativeName>
        <fullName evidence="11">DHOdehase</fullName>
        <shortName evidence="11">DHOD</shortName>
        <shortName evidence="11">DHODase</shortName>
    </alternativeName>
    <alternativeName>
        <fullName evidence="11">Dihydroorotate oxidase</fullName>
    </alternativeName>
</protein>
<dbReference type="PANTHER" id="PTHR48109:SF4">
    <property type="entry name" value="DIHYDROOROTATE DEHYDROGENASE (QUINONE), MITOCHONDRIAL"/>
    <property type="match status" value="1"/>
</dbReference>
<keyword evidence="6 11" id="KW-0288">FMN</keyword>
<dbReference type="Pfam" id="PF01180">
    <property type="entry name" value="DHO_dh"/>
    <property type="match status" value="1"/>
</dbReference>
<dbReference type="PROSITE" id="PS00911">
    <property type="entry name" value="DHODEHASE_1"/>
    <property type="match status" value="1"/>
</dbReference>
<dbReference type="EC" id="1.3.5.2" evidence="11"/>
<dbReference type="AlphaFoldDB" id="A0A9D7S791"/>
<feature type="binding site" evidence="11">
    <location>
        <position position="248"/>
    </location>
    <ligand>
        <name>FMN</name>
        <dbReference type="ChEBI" id="CHEBI:58210"/>
    </ligand>
</feature>
<dbReference type="PIRSF" id="PIRSF000164">
    <property type="entry name" value="DHO_oxidase"/>
    <property type="match status" value="1"/>
</dbReference>
<feature type="binding site" evidence="11">
    <location>
        <position position="184"/>
    </location>
    <ligand>
        <name>substrate</name>
    </ligand>
</feature>
<dbReference type="GO" id="GO:0106430">
    <property type="term" value="F:dihydroorotate dehydrogenase (quinone) activity"/>
    <property type="evidence" value="ECO:0007669"/>
    <property type="project" value="UniProtKB-EC"/>
</dbReference>
<evidence type="ECO:0000256" key="7">
    <source>
        <dbReference type="ARBA" id="ARBA00022975"/>
    </source>
</evidence>
<evidence type="ECO:0000256" key="11">
    <source>
        <dbReference type="HAMAP-Rule" id="MF_00225"/>
    </source>
</evidence>
<feature type="binding site" evidence="11">
    <location>
        <begin position="320"/>
        <end position="321"/>
    </location>
    <ligand>
        <name>FMN</name>
        <dbReference type="ChEBI" id="CHEBI:58210"/>
    </ligand>
</feature>
<feature type="binding site" evidence="11">
    <location>
        <position position="71"/>
    </location>
    <ligand>
        <name>substrate</name>
    </ligand>
</feature>
<feature type="binding site" evidence="11">
    <location>
        <position position="179"/>
    </location>
    <ligand>
        <name>substrate</name>
    </ligand>
</feature>
<organism evidence="13 14">
    <name type="scientific">Candidatus Defluviibacterium haderslevense</name>
    <dbReference type="NCBI Taxonomy" id="2981993"/>
    <lineage>
        <taxon>Bacteria</taxon>
        <taxon>Pseudomonadati</taxon>
        <taxon>Bacteroidota</taxon>
        <taxon>Saprospiria</taxon>
        <taxon>Saprospirales</taxon>
        <taxon>Saprospiraceae</taxon>
        <taxon>Candidatus Defluviibacterium</taxon>
    </lineage>
</organism>
<feature type="binding site" evidence="11">
    <location>
        <position position="91"/>
    </location>
    <ligand>
        <name>FMN</name>
        <dbReference type="ChEBI" id="CHEBI:58210"/>
    </ligand>
</feature>
<keyword evidence="8 11" id="KW-0560">Oxidoreductase</keyword>
<evidence type="ECO:0000256" key="6">
    <source>
        <dbReference type="ARBA" id="ARBA00022643"/>
    </source>
</evidence>
<evidence type="ECO:0000256" key="3">
    <source>
        <dbReference type="ARBA" id="ARBA00005161"/>
    </source>
</evidence>
<dbReference type="Gene3D" id="3.20.20.70">
    <property type="entry name" value="Aldolase class I"/>
    <property type="match status" value="1"/>
</dbReference>